<accession>A0AAV2AS25</accession>
<dbReference type="Gene3D" id="2.40.50.140">
    <property type="entry name" value="Nucleic acid-binding proteins"/>
    <property type="match status" value="1"/>
</dbReference>
<name>A0AAV2AS25_9ARAC</name>
<evidence type="ECO:0000313" key="5">
    <source>
        <dbReference type="Proteomes" id="UP001497382"/>
    </source>
</evidence>
<keyword evidence="3" id="KW-0539">Nucleus</keyword>
<comment type="subcellular location">
    <subcellularLocation>
        <location evidence="1">Nucleus</location>
    </subcellularLocation>
</comment>
<dbReference type="FunFam" id="2.40.50.140:FF:000395">
    <property type="entry name" value="Replication protein A3"/>
    <property type="match status" value="1"/>
</dbReference>
<evidence type="ECO:0000256" key="1">
    <source>
        <dbReference type="ARBA" id="ARBA00004123"/>
    </source>
</evidence>
<dbReference type="SUPFAM" id="SSF50249">
    <property type="entry name" value="Nucleic acid-binding proteins"/>
    <property type="match status" value="1"/>
</dbReference>
<keyword evidence="5" id="KW-1185">Reference proteome</keyword>
<dbReference type="Pfam" id="PF08661">
    <property type="entry name" value="Rep_fac-A_3"/>
    <property type="match status" value="1"/>
</dbReference>
<gene>
    <name evidence="4" type="ORF">LARSCL_LOCUS14395</name>
</gene>
<evidence type="ECO:0000313" key="4">
    <source>
        <dbReference type="EMBL" id="CAL1286702.1"/>
    </source>
</evidence>
<dbReference type="GO" id="GO:0035861">
    <property type="term" value="C:site of double-strand break"/>
    <property type="evidence" value="ECO:0007669"/>
    <property type="project" value="TreeGrafter"/>
</dbReference>
<dbReference type="GO" id="GO:0006298">
    <property type="term" value="P:mismatch repair"/>
    <property type="evidence" value="ECO:0007669"/>
    <property type="project" value="TreeGrafter"/>
</dbReference>
<dbReference type="EMBL" id="CAXIEN010000207">
    <property type="protein sequence ID" value="CAL1286702.1"/>
    <property type="molecule type" value="Genomic_DNA"/>
</dbReference>
<dbReference type="GO" id="GO:0006284">
    <property type="term" value="P:base-excision repair"/>
    <property type="evidence" value="ECO:0007669"/>
    <property type="project" value="TreeGrafter"/>
</dbReference>
<sequence>MDEPIYKRVASSSLSQHVGKPVTLLGEFDQLEPSGRMFTLKTSLNSTVTVQLQDPVQDMLEGIVEVQGILSNSNTLQCEKIVNYPARLSDKFDLSLYNEVLTLAERLPSHFVTGL</sequence>
<dbReference type="GO" id="GO:0005662">
    <property type="term" value="C:DNA replication factor A complex"/>
    <property type="evidence" value="ECO:0007669"/>
    <property type="project" value="TreeGrafter"/>
</dbReference>
<evidence type="ECO:0000256" key="3">
    <source>
        <dbReference type="ARBA" id="ARBA00023242"/>
    </source>
</evidence>
<protein>
    <recommendedName>
        <fullName evidence="6">Replication protein A3</fullName>
    </recommendedName>
</protein>
<dbReference type="PANTHER" id="PTHR15114">
    <property type="entry name" value="REPLICATION PROTEIN A3"/>
    <property type="match status" value="1"/>
</dbReference>
<dbReference type="GO" id="GO:0006260">
    <property type="term" value="P:DNA replication"/>
    <property type="evidence" value="ECO:0007669"/>
    <property type="project" value="InterPro"/>
</dbReference>
<dbReference type="GO" id="GO:0003697">
    <property type="term" value="F:single-stranded DNA binding"/>
    <property type="evidence" value="ECO:0007669"/>
    <property type="project" value="TreeGrafter"/>
</dbReference>
<dbReference type="CDD" id="cd04479">
    <property type="entry name" value="RPA3"/>
    <property type="match status" value="1"/>
</dbReference>
<dbReference type="GO" id="GO:0006289">
    <property type="term" value="P:nucleotide-excision repair"/>
    <property type="evidence" value="ECO:0007669"/>
    <property type="project" value="TreeGrafter"/>
</dbReference>
<comment type="caution">
    <text evidence="4">The sequence shown here is derived from an EMBL/GenBank/DDBJ whole genome shotgun (WGS) entry which is preliminary data.</text>
</comment>
<evidence type="ECO:0008006" key="6">
    <source>
        <dbReference type="Google" id="ProtNLM"/>
    </source>
</evidence>
<dbReference type="Proteomes" id="UP001497382">
    <property type="component" value="Unassembled WGS sequence"/>
</dbReference>
<proteinExistence type="inferred from homology"/>
<dbReference type="GO" id="GO:0003684">
    <property type="term" value="F:damaged DNA binding"/>
    <property type="evidence" value="ECO:0007669"/>
    <property type="project" value="TreeGrafter"/>
</dbReference>
<dbReference type="InterPro" id="IPR013970">
    <property type="entry name" value="Rfa2"/>
</dbReference>
<dbReference type="PANTHER" id="PTHR15114:SF1">
    <property type="entry name" value="REPLICATION PROTEIN A 14 KDA SUBUNIT"/>
    <property type="match status" value="1"/>
</dbReference>
<dbReference type="InterPro" id="IPR012340">
    <property type="entry name" value="NA-bd_OB-fold"/>
</dbReference>
<dbReference type="AlphaFoldDB" id="A0AAV2AS25"/>
<evidence type="ECO:0000256" key="2">
    <source>
        <dbReference type="ARBA" id="ARBA00009761"/>
    </source>
</evidence>
<organism evidence="4 5">
    <name type="scientific">Larinioides sclopetarius</name>
    <dbReference type="NCBI Taxonomy" id="280406"/>
    <lineage>
        <taxon>Eukaryota</taxon>
        <taxon>Metazoa</taxon>
        <taxon>Ecdysozoa</taxon>
        <taxon>Arthropoda</taxon>
        <taxon>Chelicerata</taxon>
        <taxon>Arachnida</taxon>
        <taxon>Araneae</taxon>
        <taxon>Araneomorphae</taxon>
        <taxon>Entelegynae</taxon>
        <taxon>Araneoidea</taxon>
        <taxon>Araneidae</taxon>
        <taxon>Larinioides</taxon>
    </lineage>
</organism>
<comment type="similarity">
    <text evidence="2">Belongs to the replication factor A protein 3 family.</text>
</comment>
<dbReference type="GO" id="GO:0000724">
    <property type="term" value="P:double-strand break repair via homologous recombination"/>
    <property type="evidence" value="ECO:0007669"/>
    <property type="project" value="TreeGrafter"/>
</dbReference>
<reference evidence="4 5" key="1">
    <citation type="submission" date="2024-04" db="EMBL/GenBank/DDBJ databases">
        <authorList>
            <person name="Rising A."/>
            <person name="Reimegard J."/>
            <person name="Sonavane S."/>
            <person name="Akerstrom W."/>
            <person name="Nylinder S."/>
            <person name="Hedman E."/>
            <person name="Kallberg Y."/>
        </authorList>
    </citation>
    <scope>NUCLEOTIDE SEQUENCE [LARGE SCALE GENOMIC DNA]</scope>
</reference>